<dbReference type="PANTHER" id="PTHR11092">
    <property type="entry name" value="SUGAR NUCLEOTIDE EPIMERASE RELATED"/>
    <property type="match status" value="1"/>
</dbReference>
<dbReference type="Gene3D" id="3.40.50.720">
    <property type="entry name" value="NAD(P)-binding Rossmann-like Domain"/>
    <property type="match status" value="1"/>
</dbReference>
<dbReference type="KEGG" id="rain:Rai3103_08655"/>
<dbReference type="InterPro" id="IPR010099">
    <property type="entry name" value="SDR39U1"/>
</dbReference>
<evidence type="ECO:0000256" key="1">
    <source>
        <dbReference type="ARBA" id="ARBA00009353"/>
    </source>
</evidence>
<evidence type="ECO:0000313" key="5">
    <source>
        <dbReference type="Proteomes" id="UP000386847"/>
    </source>
</evidence>
<dbReference type="Pfam" id="PF01370">
    <property type="entry name" value="Epimerase"/>
    <property type="match status" value="1"/>
</dbReference>
<evidence type="ECO:0000313" key="4">
    <source>
        <dbReference type="EMBL" id="QGF25149.1"/>
    </source>
</evidence>
<dbReference type="Gene3D" id="3.30.530.20">
    <property type="match status" value="1"/>
</dbReference>
<evidence type="ECO:0000259" key="2">
    <source>
        <dbReference type="Pfam" id="PF01370"/>
    </source>
</evidence>
<sequence>MVTHRWQQGPRRGWIVTIFEHTATYPHPREEVFAWHERPGAFVRLSPPGTIVTVDGPSDGIRVGSRRALRISSPVVAALWPGKTMPAPIRTAPGLRWLVEHTAYEPGALFVDEQVSGPLRSWRHEHIFEDTPEGGTRVTDRVTYELPAALGPLGEHRVRQYLEGLFRFREDQLRGDLALQARLPESATPRVVVVSGASGTIGTQLCALLANGGHTVRRLVRRPARAADEISWAPDLGDLDPAQLAGVEAVVNLAGRSIGGRFSEQAKHEILWSRLDATTTLAKAMVAARRAGEGPSTLVQASAIGVYGARRPGELLEEDSATGQDFLADVVRRWEAASERAEDAGIRRVMLRTGIVLTASAGALGLQLPLFLAGAGGRLTRPQAVLSWIGLDDMARIYAQAVLDPTWSGVFNAVAPAPVTAGAFATQLGHVLHRPSLVPTPAFGPRLLLGKEGAEELVHTDQRVSAARLEAAGFRFEQPDLTAALRHALAR</sequence>
<dbReference type="SUPFAM" id="SSF55961">
    <property type="entry name" value="Bet v1-like"/>
    <property type="match status" value="1"/>
</dbReference>
<dbReference type="Pfam" id="PF08338">
    <property type="entry name" value="DUF1731"/>
    <property type="match status" value="1"/>
</dbReference>
<reference evidence="4 5" key="1">
    <citation type="submission" date="2019-10" db="EMBL/GenBank/DDBJ databases">
        <title>Genomic analysis of Raineyella sp. CBA3103.</title>
        <authorList>
            <person name="Roh S.W."/>
        </authorList>
    </citation>
    <scope>NUCLEOTIDE SEQUENCE [LARGE SCALE GENOMIC DNA]</scope>
    <source>
        <strain evidence="4 5">CBA3103</strain>
    </source>
</reference>
<comment type="similarity">
    <text evidence="1">Belongs to the NAD(P)-dependent epimerase/dehydratase family. SDR39U1 subfamily.</text>
</comment>
<dbReference type="InterPro" id="IPR013549">
    <property type="entry name" value="DUF1731"/>
</dbReference>
<dbReference type="InterPro" id="IPR001509">
    <property type="entry name" value="Epimerase_deHydtase"/>
</dbReference>
<protein>
    <submittedName>
        <fullName evidence="4">TIGR01777 family protein</fullName>
    </submittedName>
</protein>
<dbReference type="AlphaFoldDB" id="A0A5Q2FEB1"/>
<gene>
    <name evidence="4" type="ORF">Rai3103_08655</name>
</gene>
<dbReference type="InterPro" id="IPR023393">
    <property type="entry name" value="START-like_dom_sf"/>
</dbReference>
<name>A0A5Q2FEB1_9ACTN</name>
<accession>A0A5Q2FEB1</accession>
<dbReference type="Proteomes" id="UP000386847">
    <property type="component" value="Chromosome"/>
</dbReference>
<keyword evidence="5" id="KW-1185">Reference proteome</keyword>
<dbReference type="NCBIfam" id="TIGR01777">
    <property type="entry name" value="yfcH"/>
    <property type="match status" value="1"/>
</dbReference>
<proteinExistence type="inferred from homology"/>
<dbReference type="PANTHER" id="PTHR11092:SF0">
    <property type="entry name" value="EPIMERASE FAMILY PROTEIN SDR39U1"/>
    <property type="match status" value="1"/>
</dbReference>
<dbReference type="SUPFAM" id="SSF51735">
    <property type="entry name" value="NAD(P)-binding Rossmann-fold domains"/>
    <property type="match status" value="1"/>
</dbReference>
<feature type="domain" description="DUF1731" evidence="3">
    <location>
        <begin position="440"/>
        <end position="488"/>
    </location>
</feature>
<dbReference type="CDD" id="cd07820">
    <property type="entry name" value="SRPBCC_3"/>
    <property type="match status" value="1"/>
</dbReference>
<dbReference type="InterPro" id="IPR036291">
    <property type="entry name" value="NAD(P)-bd_dom_sf"/>
</dbReference>
<organism evidence="4 5">
    <name type="scientific">Raineyella fluvialis</name>
    <dbReference type="NCBI Taxonomy" id="2662261"/>
    <lineage>
        <taxon>Bacteria</taxon>
        <taxon>Bacillati</taxon>
        <taxon>Actinomycetota</taxon>
        <taxon>Actinomycetes</taxon>
        <taxon>Propionibacteriales</taxon>
        <taxon>Propionibacteriaceae</taxon>
        <taxon>Raineyella</taxon>
    </lineage>
</organism>
<evidence type="ECO:0000259" key="3">
    <source>
        <dbReference type="Pfam" id="PF08338"/>
    </source>
</evidence>
<feature type="domain" description="NAD-dependent epimerase/dehydratase" evidence="2">
    <location>
        <begin position="192"/>
        <end position="321"/>
    </location>
</feature>
<dbReference type="EMBL" id="CP045725">
    <property type="protein sequence ID" value="QGF25149.1"/>
    <property type="molecule type" value="Genomic_DNA"/>
</dbReference>